<dbReference type="InterPro" id="IPR004217">
    <property type="entry name" value="Tim10-like"/>
</dbReference>
<dbReference type="GO" id="GO:0015031">
    <property type="term" value="P:protein transport"/>
    <property type="evidence" value="ECO:0007669"/>
    <property type="project" value="UniProtKB-KW"/>
</dbReference>
<keyword evidence="4" id="KW-1185">Reference proteome</keyword>
<comment type="function">
    <text evidence="1">Mitochondrial intermembrane chaperone that participates in the import and insertion of some multi-pass transmembrane proteins into the mitochondrial inner membrane. Also required for the transfer of beta-barrel precursors from the TOM complex to the sorting and assembly machinery (SAM complex) of the outer membrane. Acts as a chaperone-like protein that protects the hydrophobic precursors from aggregation and guide them through the mitochondrial intermembrane space.</text>
</comment>
<dbReference type="SUPFAM" id="SSF144122">
    <property type="entry name" value="Tim10-like"/>
    <property type="match status" value="1"/>
</dbReference>
<dbReference type="InterPro" id="IPR035427">
    <property type="entry name" value="Tim10-like_dom_sf"/>
</dbReference>
<gene>
    <name evidence="3" type="ORF">ACA1_142020</name>
</gene>
<protein>
    <recommendedName>
        <fullName evidence="1">Mitochondrial import inner membrane translocase subunit</fullName>
    </recommendedName>
</protein>
<keyword evidence="1" id="KW-1015">Disulfide bond</keyword>
<dbReference type="Proteomes" id="UP000011083">
    <property type="component" value="Unassembled WGS sequence"/>
</dbReference>
<dbReference type="RefSeq" id="XP_004349600.1">
    <property type="nucleotide sequence ID" value="XM_004349550.1"/>
</dbReference>
<dbReference type="AlphaFoldDB" id="L8HB87"/>
<evidence type="ECO:0000259" key="2">
    <source>
        <dbReference type="Pfam" id="PF02953"/>
    </source>
</evidence>
<comment type="domain">
    <text evidence="1">The twin CX3C motif contains 4 conserved Cys residues that form 2 disulfide bonds in the mitochondrial intermembrane space.</text>
</comment>
<dbReference type="GeneID" id="14923439"/>
<dbReference type="KEGG" id="acan:ACA1_142020"/>
<proteinExistence type="inferred from homology"/>
<accession>L8HB87</accession>
<keyword evidence="1" id="KW-0143">Chaperone</keyword>
<dbReference type="GO" id="GO:0005743">
    <property type="term" value="C:mitochondrial inner membrane"/>
    <property type="evidence" value="ECO:0007669"/>
    <property type="project" value="UniProtKB-SubCell"/>
</dbReference>
<comment type="subcellular location">
    <subcellularLocation>
        <location evidence="1">Mitochondrion inner membrane</location>
        <topology evidence="1">Peripheral membrane protein</topology>
        <orientation evidence="1">Intermembrane side</orientation>
    </subcellularLocation>
</comment>
<dbReference type="Pfam" id="PF02953">
    <property type="entry name" value="zf-Tim10_DDP"/>
    <property type="match status" value="1"/>
</dbReference>
<keyword evidence="1" id="KW-0999">Mitochondrion inner membrane</keyword>
<comment type="similarity">
    <text evidence="1">Belongs to the small Tim family.</text>
</comment>
<keyword evidence="1" id="KW-0496">Mitochondrion</keyword>
<evidence type="ECO:0000313" key="4">
    <source>
        <dbReference type="Proteomes" id="UP000011083"/>
    </source>
</evidence>
<sequence length="84" mass="9464">MDDTTLRQRAAALQAEVMIQVSVLATTDDCWKVCMKGKTSFGTTLNKNEKECFHNCTMATVQSENFLTKRTAQHIEQQARQSGH</sequence>
<dbReference type="EMBL" id="KB007883">
    <property type="protein sequence ID" value="ELR22512.1"/>
    <property type="molecule type" value="Genomic_DNA"/>
</dbReference>
<keyword evidence="1" id="KW-0472">Membrane</keyword>
<comment type="subunit">
    <text evidence="1">Heterohexamer.</text>
</comment>
<evidence type="ECO:0000256" key="1">
    <source>
        <dbReference type="RuleBase" id="RU367043"/>
    </source>
</evidence>
<organism evidence="3 4">
    <name type="scientific">Acanthamoeba castellanii (strain ATCC 30010 / Neff)</name>
    <dbReference type="NCBI Taxonomy" id="1257118"/>
    <lineage>
        <taxon>Eukaryota</taxon>
        <taxon>Amoebozoa</taxon>
        <taxon>Discosea</taxon>
        <taxon>Longamoebia</taxon>
        <taxon>Centramoebida</taxon>
        <taxon>Acanthamoebidae</taxon>
        <taxon>Acanthamoeba</taxon>
    </lineage>
</organism>
<reference evidence="3 4" key="1">
    <citation type="journal article" date="2013" name="Genome Biol.">
        <title>Genome of Acanthamoeba castellanii highlights extensive lateral gene transfer and early evolution of tyrosine kinase signaling.</title>
        <authorList>
            <person name="Clarke M."/>
            <person name="Lohan A.J."/>
            <person name="Liu B."/>
            <person name="Lagkouvardos I."/>
            <person name="Roy S."/>
            <person name="Zafar N."/>
            <person name="Bertelli C."/>
            <person name="Schilde C."/>
            <person name="Kianianmomeni A."/>
            <person name="Burglin T.R."/>
            <person name="Frech C."/>
            <person name="Turcotte B."/>
            <person name="Kopec K.O."/>
            <person name="Synnott J.M."/>
            <person name="Choo C."/>
            <person name="Paponov I."/>
            <person name="Finkler A."/>
            <person name="Soon Heng Tan C."/>
            <person name="Hutchins A.P."/>
            <person name="Weinmeier T."/>
            <person name="Rattei T."/>
            <person name="Chu J.S."/>
            <person name="Gimenez G."/>
            <person name="Irimia M."/>
            <person name="Rigden D.J."/>
            <person name="Fitzpatrick D.A."/>
            <person name="Lorenzo-Morales J."/>
            <person name="Bateman A."/>
            <person name="Chiu C.H."/>
            <person name="Tang P."/>
            <person name="Hegemann P."/>
            <person name="Fromm H."/>
            <person name="Raoult D."/>
            <person name="Greub G."/>
            <person name="Miranda-Saavedra D."/>
            <person name="Chen N."/>
            <person name="Nash P."/>
            <person name="Ginger M.L."/>
            <person name="Horn M."/>
            <person name="Schaap P."/>
            <person name="Caler L."/>
            <person name="Loftus B."/>
        </authorList>
    </citation>
    <scope>NUCLEOTIDE SEQUENCE [LARGE SCALE GENOMIC DNA]</scope>
    <source>
        <strain evidence="3 4">Neff</strain>
    </source>
</reference>
<feature type="domain" description="Tim10-like" evidence="2">
    <location>
        <begin position="11"/>
        <end position="72"/>
    </location>
</feature>
<dbReference type="VEuPathDB" id="AmoebaDB:ACA1_142020"/>
<keyword evidence="1" id="KW-0811">Translocation</keyword>
<dbReference type="Gene3D" id="1.10.287.810">
    <property type="entry name" value="Mitochondrial import inner membrane translocase subunit tim13 like domains"/>
    <property type="match status" value="1"/>
</dbReference>
<keyword evidence="1" id="KW-0813">Transport</keyword>
<name>L8HB87_ACACF</name>
<evidence type="ECO:0000313" key="3">
    <source>
        <dbReference type="EMBL" id="ELR22512.1"/>
    </source>
</evidence>
<keyword evidence="1" id="KW-0653">Protein transport</keyword>